<gene>
    <name evidence="7" type="primary">AP3mu</name>
    <name evidence="7" type="ORF">PHATRDRAFT_18241</name>
</gene>
<dbReference type="RefSeq" id="XP_002178028.1">
    <property type="nucleotide sequence ID" value="XM_002177992.1"/>
</dbReference>
<dbReference type="GO" id="GO:0006886">
    <property type="term" value="P:intracellular protein transport"/>
    <property type="evidence" value="ECO:0007669"/>
    <property type="project" value="UniProtKB-UniRule"/>
</dbReference>
<dbReference type="SUPFAM" id="SSF49447">
    <property type="entry name" value="Second domain of Mu2 adaptin subunit (ap50) of ap2 adaptor"/>
    <property type="match status" value="1"/>
</dbReference>
<dbReference type="PRINTS" id="PR00314">
    <property type="entry name" value="CLATHRINADPT"/>
</dbReference>
<name>B7FSR7_PHATC</name>
<evidence type="ECO:0000256" key="4">
    <source>
        <dbReference type="ARBA" id="ARBA00023136"/>
    </source>
</evidence>
<evidence type="ECO:0000256" key="1">
    <source>
        <dbReference type="ARBA" id="ARBA00004308"/>
    </source>
</evidence>
<dbReference type="PaxDb" id="2850-Phatr18241"/>
<dbReference type="InParanoid" id="B7FSR7"/>
<dbReference type="InterPro" id="IPR001392">
    <property type="entry name" value="Clathrin_mu"/>
</dbReference>
<accession>B7FSR7</accession>
<dbReference type="OrthoDB" id="870at2759"/>
<dbReference type="InterPro" id="IPR036168">
    <property type="entry name" value="AP2_Mu_C_sf"/>
</dbReference>
<dbReference type="InterPro" id="IPR028565">
    <property type="entry name" value="MHD"/>
</dbReference>
<dbReference type="PROSITE" id="PS51072">
    <property type="entry name" value="MHD"/>
    <property type="match status" value="1"/>
</dbReference>
<dbReference type="CDD" id="cd14837">
    <property type="entry name" value="AP3_Mu_N"/>
    <property type="match status" value="1"/>
</dbReference>
<proteinExistence type="inferred from homology"/>
<dbReference type="Proteomes" id="UP000000759">
    <property type="component" value="Chromosome 2"/>
</dbReference>
<keyword evidence="4" id="KW-0472">Membrane</keyword>
<reference evidence="7 8" key="1">
    <citation type="journal article" date="2008" name="Nature">
        <title>The Phaeodactylum genome reveals the evolutionary history of diatom genomes.</title>
        <authorList>
            <person name="Bowler C."/>
            <person name="Allen A.E."/>
            <person name="Badger J.H."/>
            <person name="Grimwood J."/>
            <person name="Jabbari K."/>
            <person name="Kuo A."/>
            <person name="Maheswari U."/>
            <person name="Martens C."/>
            <person name="Maumus F."/>
            <person name="Otillar R.P."/>
            <person name="Rayko E."/>
            <person name="Salamov A."/>
            <person name="Vandepoele K."/>
            <person name="Beszteri B."/>
            <person name="Gruber A."/>
            <person name="Heijde M."/>
            <person name="Katinka M."/>
            <person name="Mock T."/>
            <person name="Valentin K."/>
            <person name="Verret F."/>
            <person name="Berges J.A."/>
            <person name="Brownlee C."/>
            <person name="Cadoret J.P."/>
            <person name="Chiovitti A."/>
            <person name="Choi C.J."/>
            <person name="Coesel S."/>
            <person name="De Martino A."/>
            <person name="Detter J.C."/>
            <person name="Durkin C."/>
            <person name="Falciatore A."/>
            <person name="Fournet J."/>
            <person name="Haruta M."/>
            <person name="Huysman M.J."/>
            <person name="Jenkins B.D."/>
            <person name="Jiroutova K."/>
            <person name="Jorgensen R.E."/>
            <person name="Joubert Y."/>
            <person name="Kaplan A."/>
            <person name="Kroger N."/>
            <person name="Kroth P.G."/>
            <person name="La Roche J."/>
            <person name="Lindquist E."/>
            <person name="Lommer M."/>
            <person name="Martin-Jezequel V."/>
            <person name="Lopez P.J."/>
            <person name="Lucas S."/>
            <person name="Mangogna M."/>
            <person name="McGinnis K."/>
            <person name="Medlin L.K."/>
            <person name="Montsant A."/>
            <person name="Oudot-Le Secq M.P."/>
            <person name="Napoli C."/>
            <person name="Obornik M."/>
            <person name="Parker M.S."/>
            <person name="Petit J.L."/>
            <person name="Porcel B.M."/>
            <person name="Poulsen N."/>
            <person name="Robison M."/>
            <person name="Rychlewski L."/>
            <person name="Rynearson T.A."/>
            <person name="Schmutz J."/>
            <person name="Shapiro H."/>
            <person name="Siaut M."/>
            <person name="Stanley M."/>
            <person name="Sussman M.R."/>
            <person name="Taylor A.R."/>
            <person name="Vardi A."/>
            <person name="von Dassow P."/>
            <person name="Vyverman W."/>
            <person name="Willis A."/>
            <person name="Wyrwicz L.S."/>
            <person name="Rokhsar D.S."/>
            <person name="Weissenbach J."/>
            <person name="Armbrust E.V."/>
            <person name="Green B.R."/>
            <person name="Van de Peer Y."/>
            <person name="Grigoriev I.V."/>
        </authorList>
    </citation>
    <scope>NUCLEOTIDE SEQUENCE [LARGE SCALE GENOMIC DNA]</scope>
    <source>
        <strain evidence="7 8">CCAP 1055/1</strain>
    </source>
</reference>
<dbReference type="AlphaFoldDB" id="B7FSR7"/>
<reference evidence="8" key="2">
    <citation type="submission" date="2008-08" db="EMBL/GenBank/DDBJ databases">
        <authorList>
            <consortium name="Diatom Consortium"/>
            <person name="Grigoriev I."/>
            <person name="Grimwood J."/>
            <person name="Kuo A."/>
            <person name="Otillar R.P."/>
            <person name="Salamov A."/>
            <person name="Detter J.C."/>
            <person name="Lindquist E."/>
            <person name="Shapiro H."/>
            <person name="Lucas S."/>
            <person name="Glavina del Rio T."/>
            <person name="Pitluck S."/>
            <person name="Rokhsar D."/>
            <person name="Bowler C."/>
        </authorList>
    </citation>
    <scope>GENOME REANNOTATION</scope>
    <source>
        <strain evidence="8">CCAP 1055/1</strain>
    </source>
</reference>
<dbReference type="GeneID" id="7197467"/>
<evidence type="ECO:0000313" key="8">
    <source>
        <dbReference type="Proteomes" id="UP000000759"/>
    </source>
</evidence>
<keyword evidence="8" id="KW-1185">Reference proteome</keyword>
<dbReference type="eggNOG" id="KOG2740">
    <property type="taxonomic scope" value="Eukaryota"/>
</dbReference>
<evidence type="ECO:0000313" key="7">
    <source>
        <dbReference type="EMBL" id="EEC50842.1"/>
    </source>
</evidence>
<evidence type="ECO:0000259" key="6">
    <source>
        <dbReference type="PROSITE" id="PS51072"/>
    </source>
</evidence>
<dbReference type="Gene3D" id="2.60.40.1170">
    <property type="entry name" value="Mu homology domain, subdomain B"/>
    <property type="match status" value="2"/>
</dbReference>
<dbReference type="GO" id="GO:0030131">
    <property type="term" value="C:clathrin adaptor complex"/>
    <property type="evidence" value="ECO:0007669"/>
    <property type="project" value="UniProtKB-UniRule"/>
</dbReference>
<dbReference type="GO" id="GO:0012505">
    <property type="term" value="C:endomembrane system"/>
    <property type="evidence" value="ECO:0007669"/>
    <property type="project" value="UniProtKB-SubCell"/>
</dbReference>
<comment type="subcellular location">
    <subcellularLocation>
        <location evidence="1">Endomembrane system</location>
    </subcellularLocation>
</comment>
<dbReference type="SUPFAM" id="SSF64356">
    <property type="entry name" value="SNARE-like"/>
    <property type="match status" value="1"/>
</dbReference>
<feature type="domain" description="MHD" evidence="6">
    <location>
        <begin position="171"/>
        <end position="414"/>
    </location>
</feature>
<dbReference type="EMBL" id="CM000606">
    <property type="protein sequence ID" value="EEC50842.1"/>
    <property type="molecule type" value="Genomic_DNA"/>
</dbReference>
<protein>
    <recommendedName>
        <fullName evidence="6">MHD domain-containing protein</fullName>
    </recommendedName>
</protein>
<dbReference type="InterPro" id="IPR011012">
    <property type="entry name" value="Longin-like_dom_sf"/>
</dbReference>
<keyword evidence="2 5" id="KW-0813">Transport</keyword>
<dbReference type="PIRSF" id="PIRSF005992">
    <property type="entry name" value="Clathrin_mu"/>
    <property type="match status" value="1"/>
</dbReference>
<keyword evidence="3 5" id="KW-0653">Protein transport</keyword>
<dbReference type="Pfam" id="PF00928">
    <property type="entry name" value="Adap_comp_sub"/>
    <property type="match status" value="1"/>
</dbReference>
<organism evidence="7 8">
    <name type="scientific">Phaeodactylum tricornutum (strain CCAP 1055/1)</name>
    <dbReference type="NCBI Taxonomy" id="556484"/>
    <lineage>
        <taxon>Eukaryota</taxon>
        <taxon>Sar</taxon>
        <taxon>Stramenopiles</taxon>
        <taxon>Ochrophyta</taxon>
        <taxon>Bacillariophyta</taxon>
        <taxon>Bacillariophyceae</taxon>
        <taxon>Bacillariophycidae</taxon>
        <taxon>Naviculales</taxon>
        <taxon>Phaeodactylaceae</taxon>
        <taxon>Phaeodactylum</taxon>
    </lineage>
</organism>
<evidence type="ECO:0000256" key="3">
    <source>
        <dbReference type="ARBA" id="ARBA00022927"/>
    </source>
</evidence>
<dbReference type="KEGG" id="pti:PHATRDRAFT_18241"/>
<dbReference type="InterPro" id="IPR050431">
    <property type="entry name" value="Adaptor_comp_med_subunit"/>
</dbReference>
<dbReference type="GO" id="GO:0016192">
    <property type="term" value="P:vesicle-mediated transport"/>
    <property type="evidence" value="ECO:0007669"/>
    <property type="project" value="InterPro"/>
</dbReference>
<dbReference type="STRING" id="556484.B7FSR7"/>
<dbReference type="CDD" id="cd09252">
    <property type="entry name" value="AP-3_Mu3_Cterm"/>
    <property type="match status" value="1"/>
</dbReference>
<dbReference type="PANTHER" id="PTHR10529">
    <property type="entry name" value="AP COMPLEX SUBUNIT MU"/>
    <property type="match status" value="1"/>
</dbReference>
<evidence type="ECO:0000256" key="2">
    <source>
        <dbReference type="ARBA" id="ARBA00022448"/>
    </source>
</evidence>
<evidence type="ECO:0000256" key="5">
    <source>
        <dbReference type="PIRNR" id="PIRNR005992"/>
    </source>
</evidence>
<dbReference type="Gene3D" id="3.30.450.60">
    <property type="match status" value="1"/>
</dbReference>
<sequence>MQSLFILSPTGEVLIERHFRGVVTSRSVCETFWERAVPPVMEVPESDQGTLYVISILREGLSYLAVCPAEVSPLLIIEFLQRIANIFVEYFGPPADESAIKDNFSTVYQLIEEMVDFGWPLTTEPNALKAMIRPPTVMSKLLQSSTTVSDELPSGTISNIPWRAANVHYTQNEIYMDIVEEVDAIVNASGAVVSSDVSGSIQCQSHLSGVPDLLLTFKEPDLIDDCSFHPCVRYARFENDKVVSFVPPDGNFELMRYRIHPERARNFSPPVYCHPQWSYSSSTDASLVFSASRKGPLQVEEVAVLIPFPKQTRTTAGFQVNIGSVMYDEAAKVARWTLGKMDASRKATLSCTFTALTSNDEEITSSIPNVSLTWKIPLASVSGLSVSGLSVTGESYRPYKGVRNVTKSGLFQVRCS</sequence>
<comment type="similarity">
    <text evidence="5">Belongs to the adaptor complexes medium subunit family.</text>
</comment>